<evidence type="ECO:0000313" key="2">
    <source>
        <dbReference type="EMBL" id="PRQ15756.1"/>
    </source>
</evidence>
<evidence type="ECO:0000259" key="1">
    <source>
        <dbReference type="Pfam" id="PF13456"/>
    </source>
</evidence>
<dbReference type="EMBL" id="PDCK01000045">
    <property type="protein sequence ID" value="PRQ15756.1"/>
    <property type="molecule type" value="Genomic_DNA"/>
</dbReference>
<name>A0A2P6P1F2_ROSCH</name>
<dbReference type="CDD" id="cd06222">
    <property type="entry name" value="RNase_H_like"/>
    <property type="match status" value="1"/>
</dbReference>
<sequence>MAALARLLPFVQSAIQAEAEALRASLLIAVHQGWNDIEVESDCAMLVNALEGEMEGLSEIGRIVEDCKRYANSFLSFQFRHVYRETNGVANRLAHFASWNDLDEYWVKDTCYYSGCSLWG</sequence>
<dbReference type="PANTHER" id="PTHR47723:SF19">
    <property type="entry name" value="POLYNUCLEOTIDYL TRANSFERASE, RIBONUCLEASE H-LIKE SUPERFAMILY PROTEIN"/>
    <property type="match status" value="1"/>
</dbReference>
<dbReference type="Pfam" id="PF13456">
    <property type="entry name" value="RVT_3"/>
    <property type="match status" value="1"/>
</dbReference>
<proteinExistence type="predicted"/>
<dbReference type="InterPro" id="IPR053151">
    <property type="entry name" value="RNase_H-like"/>
</dbReference>
<dbReference type="OMA" id="WNDIEVE"/>
<gene>
    <name evidence="2" type="ORF">RchiOBHm_Chr7g0176911</name>
</gene>
<organism evidence="2 3">
    <name type="scientific">Rosa chinensis</name>
    <name type="common">China rose</name>
    <dbReference type="NCBI Taxonomy" id="74649"/>
    <lineage>
        <taxon>Eukaryota</taxon>
        <taxon>Viridiplantae</taxon>
        <taxon>Streptophyta</taxon>
        <taxon>Embryophyta</taxon>
        <taxon>Tracheophyta</taxon>
        <taxon>Spermatophyta</taxon>
        <taxon>Magnoliopsida</taxon>
        <taxon>eudicotyledons</taxon>
        <taxon>Gunneridae</taxon>
        <taxon>Pentapetalae</taxon>
        <taxon>rosids</taxon>
        <taxon>fabids</taxon>
        <taxon>Rosales</taxon>
        <taxon>Rosaceae</taxon>
        <taxon>Rosoideae</taxon>
        <taxon>Rosoideae incertae sedis</taxon>
        <taxon>Rosa</taxon>
    </lineage>
</organism>
<dbReference type="InterPro" id="IPR036397">
    <property type="entry name" value="RNaseH_sf"/>
</dbReference>
<protein>
    <submittedName>
        <fullName evidence="2">Putative ribonuclease H-like domain-containing protein</fullName>
    </submittedName>
</protein>
<reference evidence="2 3" key="1">
    <citation type="journal article" date="2018" name="Nat. Genet.">
        <title>The Rosa genome provides new insights in the design of modern roses.</title>
        <authorList>
            <person name="Bendahmane M."/>
        </authorList>
    </citation>
    <scope>NUCLEOTIDE SEQUENCE [LARGE SCALE GENOMIC DNA]</scope>
    <source>
        <strain evidence="3">cv. Old Blush</strain>
    </source>
</reference>
<accession>A0A2P6P1F2</accession>
<dbReference type="AlphaFoldDB" id="A0A2P6P1F2"/>
<evidence type="ECO:0000313" key="3">
    <source>
        <dbReference type="Proteomes" id="UP000238479"/>
    </source>
</evidence>
<feature type="domain" description="RNase H type-1" evidence="1">
    <location>
        <begin position="12"/>
        <end position="97"/>
    </location>
</feature>
<dbReference type="SUPFAM" id="SSF53098">
    <property type="entry name" value="Ribonuclease H-like"/>
    <property type="match status" value="1"/>
</dbReference>
<dbReference type="Proteomes" id="UP000238479">
    <property type="component" value="Chromosome 7"/>
</dbReference>
<dbReference type="InterPro" id="IPR044730">
    <property type="entry name" value="RNase_H-like_dom_plant"/>
</dbReference>
<dbReference type="Gene3D" id="3.30.420.10">
    <property type="entry name" value="Ribonuclease H-like superfamily/Ribonuclease H"/>
    <property type="match status" value="1"/>
</dbReference>
<dbReference type="InterPro" id="IPR002156">
    <property type="entry name" value="RNaseH_domain"/>
</dbReference>
<keyword evidence="3" id="KW-1185">Reference proteome</keyword>
<dbReference type="PANTHER" id="PTHR47723">
    <property type="entry name" value="OS05G0353850 PROTEIN"/>
    <property type="match status" value="1"/>
</dbReference>
<dbReference type="GO" id="GO:0003676">
    <property type="term" value="F:nucleic acid binding"/>
    <property type="evidence" value="ECO:0007669"/>
    <property type="project" value="InterPro"/>
</dbReference>
<dbReference type="Gramene" id="PRQ15756">
    <property type="protein sequence ID" value="PRQ15756"/>
    <property type="gene ID" value="RchiOBHm_Chr7g0176911"/>
</dbReference>
<comment type="caution">
    <text evidence="2">The sequence shown here is derived from an EMBL/GenBank/DDBJ whole genome shotgun (WGS) entry which is preliminary data.</text>
</comment>
<dbReference type="InterPro" id="IPR012337">
    <property type="entry name" value="RNaseH-like_sf"/>
</dbReference>
<dbReference type="GO" id="GO:0004523">
    <property type="term" value="F:RNA-DNA hybrid ribonuclease activity"/>
    <property type="evidence" value="ECO:0007669"/>
    <property type="project" value="InterPro"/>
</dbReference>